<dbReference type="PRINTS" id="PR00787">
    <property type="entry name" value="NEUTRALPTASE"/>
</dbReference>
<dbReference type="InterPro" id="IPR024079">
    <property type="entry name" value="MetalloPept_cat_dom_sf"/>
</dbReference>
<keyword evidence="6" id="KW-0378">Hydrolase</keyword>
<dbReference type="EMBL" id="MSIF01000030">
    <property type="protein sequence ID" value="OLF05345.1"/>
    <property type="molecule type" value="Genomic_DNA"/>
</dbReference>
<keyword evidence="5" id="KW-0479">Metal-binding</keyword>
<evidence type="ECO:0000256" key="8">
    <source>
        <dbReference type="SAM" id="SignalP"/>
    </source>
</evidence>
<dbReference type="SUPFAM" id="SSF55486">
    <property type="entry name" value="Metalloproteases ('zincins'), catalytic domain"/>
    <property type="match status" value="1"/>
</dbReference>
<evidence type="ECO:0000256" key="3">
    <source>
        <dbReference type="ARBA" id="ARBA00012325"/>
    </source>
</evidence>
<proteinExistence type="inferred from homology"/>
<dbReference type="EC" id="3.4.24.77" evidence="3"/>
<dbReference type="GO" id="GO:0008270">
    <property type="term" value="F:zinc ion binding"/>
    <property type="evidence" value="ECO:0007669"/>
    <property type="project" value="InterPro"/>
</dbReference>
<dbReference type="RefSeq" id="WP_075137658.1">
    <property type="nucleotide sequence ID" value="NZ_MSIF01000030.1"/>
</dbReference>
<evidence type="ECO:0000256" key="6">
    <source>
        <dbReference type="ARBA" id="ARBA00023049"/>
    </source>
</evidence>
<evidence type="ECO:0000256" key="1">
    <source>
        <dbReference type="ARBA" id="ARBA00000612"/>
    </source>
</evidence>
<comment type="catalytic activity">
    <reaction evidence="1">
        <text>Hydrolyzes proteins with a preference for Tyr or Phe in the P1' position. Has no action on amino-acid p-nitroanilides.</text>
        <dbReference type="EC" id="3.4.24.77"/>
    </reaction>
</comment>
<evidence type="ECO:0000256" key="5">
    <source>
        <dbReference type="ARBA" id="ARBA00022723"/>
    </source>
</evidence>
<dbReference type="GO" id="GO:0004222">
    <property type="term" value="F:metalloendopeptidase activity"/>
    <property type="evidence" value="ECO:0007669"/>
    <property type="project" value="InterPro"/>
</dbReference>
<dbReference type="Pfam" id="PF02031">
    <property type="entry name" value="Peptidase_M7"/>
    <property type="match status" value="1"/>
</dbReference>
<feature type="signal peptide" evidence="8">
    <location>
        <begin position="1"/>
        <end position="25"/>
    </location>
</feature>
<dbReference type="Gene3D" id="3.40.390.10">
    <property type="entry name" value="Collagenase (Catalytic Domain)"/>
    <property type="match status" value="1"/>
</dbReference>
<gene>
    <name evidence="9" type="ORF">BLA60_36580</name>
</gene>
<sequence length="189" mass="19594">MIRKTFLSAAVGAAMIMAPMATGQAAATTAPENPTTAATTVYYDDSGAPSYQSQIAQGVANWNNSVSNVQLVENASAATLDFYEGNDPNGSYAYTDGHGNGYIFLDHTQMGVYAPVRITAHETGHVLGLPDNYNGPCSELMSGGGPGPSCTNANPNADEIGRVNSLWANGRQGPGVFTRIAEPAVTAAF</sequence>
<keyword evidence="6" id="KW-0482">Metalloprotease</keyword>
<evidence type="ECO:0000256" key="7">
    <source>
        <dbReference type="ARBA" id="ARBA00029927"/>
    </source>
</evidence>
<evidence type="ECO:0000313" key="10">
    <source>
        <dbReference type="Proteomes" id="UP000185696"/>
    </source>
</evidence>
<dbReference type="Proteomes" id="UP000185696">
    <property type="component" value="Unassembled WGS sequence"/>
</dbReference>
<feature type="chain" id="PRO_5038864748" description="Extracellular small neutral protease" evidence="8">
    <location>
        <begin position="26"/>
        <end position="189"/>
    </location>
</feature>
<dbReference type="GO" id="GO:0006508">
    <property type="term" value="P:proteolysis"/>
    <property type="evidence" value="ECO:0007669"/>
    <property type="project" value="InterPro"/>
</dbReference>
<dbReference type="InterPro" id="IPR000013">
    <property type="entry name" value="Peptidase_M7"/>
</dbReference>
<name>A0A7Z0WEZ7_9PSEU</name>
<comment type="caution">
    <text evidence="9">The sequence shown here is derived from an EMBL/GenBank/DDBJ whole genome shotgun (WGS) entry which is preliminary data.</text>
</comment>
<organism evidence="9 10">
    <name type="scientific">Actinophytocola xinjiangensis</name>
    <dbReference type="NCBI Taxonomy" id="485602"/>
    <lineage>
        <taxon>Bacteria</taxon>
        <taxon>Bacillati</taxon>
        <taxon>Actinomycetota</taxon>
        <taxon>Actinomycetes</taxon>
        <taxon>Pseudonocardiales</taxon>
        <taxon>Pseudonocardiaceae</taxon>
    </lineage>
</organism>
<keyword evidence="6" id="KW-0645">Protease</keyword>
<protein>
    <recommendedName>
        <fullName evidence="4">Extracellular small neutral protease</fullName>
        <ecNumber evidence="3">3.4.24.77</ecNumber>
    </recommendedName>
    <alternativeName>
        <fullName evidence="7">Snapalysin</fullName>
    </alternativeName>
</protein>
<keyword evidence="10" id="KW-1185">Reference proteome</keyword>
<reference evidence="9 10" key="1">
    <citation type="submission" date="2016-12" db="EMBL/GenBank/DDBJ databases">
        <title>The draft genome sequence of Actinophytocola xinjiangensis.</title>
        <authorList>
            <person name="Wang W."/>
            <person name="Yuan L."/>
        </authorList>
    </citation>
    <scope>NUCLEOTIDE SEQUENCE [LARGE SCALE GENOMIC DNA]</scope>
    <source>
        <strain evidence="9 10">CGMCC 4.4663</strain>
    </source>
</reference>
<dbReference type="AlphaFoldDB" id="A0A7Z0WEZ7"/>
<keyword evidence="8" id="KW-0732">Signal</keyword>
<accession>A0A7Z0WEZ7</accession>
<dbReference type="OrthoDB" id="5243084at2"/>
<evidence type="ECO:0000256" key="2">
    <source>
        <dbReference type="ARBA" id="ARBA00006571"/>
    </source>
</evidence>
<comment type="similarity">
    <text evidence="2">Belongs to the peptidase M7 family.</text>
</comment>
<evidence type="ECO:0000313" key="9">
    <source>
        <dbReference type="EMBL" id="OLF05345.1"/>
    </source>
</evidence>
<dbReference type="GO" id="GO:0005576">
    <property type="term" value="C:extracellular region"/>
    <property type="evidence" value="ECO:0007669"/>
    <property type="project" value="InterPro"/>
</dbReference>
<evidence type="ECO:0000256" key="4">
    <source>
        <dbReference type="ARBA" id="ARBA00019129"/>
    </source>
</evidence>